<evidence type="ECO:0000256" key="10">
    <source>
        <dbReference type="ARBA" id="ARBA00023180"/>
    </source>
</evidence>
<gene>
    <name evidence="13" type="ORF">SMTD_LOCUS19304</name>
</gene>
<sequence length="56" mass="6356">MGIDLCRPFAAHCIGYPVVTLGFSLKSMISHHFRLVSRLIICICHLIQCTFVRVTH</sequence>
<dbReference type="GO" id="GO:0030867">
    <property type="term" value="C:rough endoplasmic reticulum membrane"/>
    <property type="evidence" value="ECO:0007669"/>
    <property type="project" value="UniProtKB-SubCell"/>
</dbReference>
<evidence type="ECO:0000256" key="3">
    <source>
        <dbReference type="ARBA" id="ARBA00004269"/>
    </source>
</evidence>
<keyword evidence="10" id="KW-0325">Glycoprotein</keyword>
<comment type="subcellular location">
    <subcellularLocation>
        <location evidence="2">Nucleus membrane</location>
        <topology evidence="2">Multi-pass membrane protein</topology>
    </subcellularLocation>
    <subcellularLocation>
        <location evidence="3">Rough endoplasmic reticulum membrane</location>
        <topology evidence="3">Multi-pass membrane protein</topology>
    </subcellularLocation>
</comment>
<evidence type="ECO:0000256" key="5">
    <source>
        <dbReference type="ARBA" id="ARBA00022553"/>
    </source>
</evidence>
<evidence type="ECO:0000256" key="4">
    <source>
        <dbReference type="ARBA" id="ARBA00021882"/>
    </source>
</evidence>
<dbReference type="PANTHER" id="PTHR47464">
    <property type="entry name" value="MACOILIN"/>
    <property type="match status" value="1"/>
</dbReference>
<keyword evidence="5" id="KW-0597">Phosphoprotein</keyword>
<keyword evidence="7" id="KW-0256">Endoplasmic reticulum</keyword>
<dbReference type="Pfam" id="PF09726">
    <property type="entry name" value="Macoilin"/>
    <property type="match status" value="1"/>
</dbReference>
<dbReference type="AlphaFoldDB" id="A0A3P8HNC3"/>
<evidence type="ECO:0000313" key="13">
    <source>
        <dbReference type="EMBL" id="VDP79465.1"/>
    </source>
</evidence>
<name>A0A3P8HNC3_9TREM</name>
<dbReference type="EMBL" id="UZAL01042060">
    <property type="protein sequence ID" value="VDP79465.1"/>
    <property type="molecule type" value="Genomic_DNA"/>
</dbReference>
<evidence type="ECO:0000313" key="14">
    <source>
        <dbReference type="Proteomes" id="UP000269396"/>
    </source>
</evidence>
<keyword evidence="8" id="KW-1133">Transmembrane helix</keyword>
<dbReference type="Proteomes" id="UP000269396">
    <property type="component" value="Unassembled WGS sequence"/>
</dbReference>
<evidence type="ECO:0000256" key="8">
    <source>
        <dbReference type="ARBA" id="ARBA00022989"/>
    </source>
</evidence>
<comment type="function">
    <text evidence="1">Plays a role in the regulation of neuronal activity.</text>
</comment>
<evidence type="ECO:0000256" key="2">
    <source>
        <dbReference type="ARBA" id="ARBA00004232"/>
    </source>
</evidence>
<keyword evidence="11" id="KW-0539">Nucleus</keyword>
<evidence type="ECO:0000256" key="11">
    <source>
        <dbReference type="ARBA" id="ARBA00023242"/>
    </source>
</evidence>
<keyword evidence="6" id="KW-0812">Transmembrane</keyword>
<keyword evidence="9" id="KW-0472">Membrane</keyword>
<dbReference type="GO" id="GO:0031965">
    <property type="term" value="C:nuclear membrane"/>
    <property type="evidence" value="ECO:0007669"/>
    <property type="project" value="UniProtKB-SubCell"/>
</dbReference>
<evidence type="ECO:0000256" key="7">
    <source>
        <dbReference type="ARBA" id="ARBA00022824"/>
    </source>
</evidence>
<evidence type="ECO:0000256" key="6">
    <source>
        <dbReference type="ARBA" id="ARBA00022692"/>
    </source>
</evidence>
<dbReference type="InterPro" id="IPR019130">
    <property type="entry name" value="Macoilin"/>
</dbReference>
<dbReference type="PANTHER" id="PTHR47464:SF2">
    <property type="entry name" value="MACOILIN"/>
    <property type="match status" value="1"/>
</dbReference>
<proteinExistence type="predicted"/>
<evidence type="ECO:0000256" key="12">
    <source>
        <dbReference type="ARBA" id="ARBA00031129"/>
    </source>
</evidence>
<evidence type="ECO:0000256" key="9">
    <source>
        <dbReference type="ARBA" id="ARBA00023136"/>
    </source>
</evidence>
<protein>
    <recommendedName>
        <fullName evidence="4">Macoilin</fullName>
    </recommendedName>
    <alternativeName>
        <fullName evidence="12">Transmembrane protein 57</fullName>
    </alternativeName>
</protein>
<evidence type="ECO:0000256" key="1">
    <source>
        <dbReference type="ARBA" id="ARBA00003440"/>
    </source>
</evidence>
<keyword evidence="14" id="KW-1185">Reference proteome</keyword>
<accession>A0A3P8HNC3</accession>
<dbReference type="GO" id="GO:0023041">
    <property type="term" value="P:neuronal signal transduction"/>
    <property type="evidence" value="ECO:0007669"/>
    <property type="project" value="InterPro"/>
</dbReference>
<organism evidence="13 14">
    <name type="scientific">Schistosoma mattheei</name>
    <dbReference type="NCBI Taxonomy" id="31246"/>
    <lineage>
        <taxon>Eukaryota</taxon>
        <taxon>Metazoa</taxon>
        <taxon>Spiralia</taxon>
        <taxon>Lophotrochozoa</taxon>
        <taxon>Platyhelminthes</taxon>
        <taxon>Trematoda</taxon>
        <taxon>Digenea</taxon>
        <taxon>Strigeidida</taxon>
        <taxon>Schistosomatoidea</taxon>
        <taxon>Schistosomatidae</taxon>
        <taxon>Schistosoma</taxon>
    </lineage>
</organism>
<reference evidence="13 14" key="1">
    <citation type="submission" date="2018-11" db="EMBL/GenBank/DDBJ databases">
        <authorList>
            <consortium name="Pathogen Informatics"/>
        </authorList>
    </citation>
    <scope>NUCLEOTIDE SEQUENCE [LARGE SCALE GENOMIC DNA]</scope>
    <source>
        <strain>Denwood</strain>
        <strain evidence="14">Zambia</strain>
    </source>
</reference>